<gene>
    <name evidence="1" type="ORF">IC230_29830</name>
</gene>
<keyword evidence="2" id="KW-1185">Reference proteome</keyword>
<reference evidence="1" key="1">
    <citation type="submission" date="2020-09" db="EMBL/GenBank/DDBJ databases">
        <authorList>
            <person name="Kim M.K."/>
        </authorList>
    </citation>
    <scope>NUCLEOTIDE SEQUENCE</scope>
    <source>
        <strain evidence="1">BT704</strain>
    </source>
</reference>
<sequence length="303" mass="34838">MNIDKPINVLFIDDDVNVRESLIGEARRKRILIRGVDNLDDGILELRSNNRIKFIILDGKGFRRRGQVKGTESSSFAIKAAQEIPRLAKELDRYLPFCFFTGFADLASDLSGADHIVIDKNEENATEKLFEHIWRTYQNSDEGRLKQQYEPLFNSIDILSNSQAEHDLITFLTEKDARQGNRLKHTARLIRPIMEAIFAKIAELDREMLPDGLQIGNQQSLSNAIWHLGGKPQWSKTNKKYDFGGKSYIPFHLWMSIDFLQKALSTVAMHDYPASISYYTLSSYGDILADLLLWFSDFMRNRA</sequence>
<dbReference type="AlphaFoldDB" id="A0A927B7F8"/>
<name>A0A927B7F8_9BACT</name>
<comment type="caution">
    <text evidence="1">The sequence shown here is derived from an EMBL/GenBank/DDBJ whole genome shotgun (WGS) entry which is preliminary data.</text>
</comment>
<accession>A0A927B7F8</accession>
<evidence type="ECO:0000313" key="2">
    <source>
        <dbReference type="Proteomes" id="UP000653797"/>
    </source>
</evidence>
<proteinExistence type="predicted"/>
<organism evidence="1 2">
    <name type="scientific">Spirosoma validum</name>
    <dbReference type="NCBI Taxonomy" id="2771355"/>
    <lineage>
        <taxon>Bacteria</taxon>
        <taxon>Pseudomonadati</taxon>
        <taxon>Bacteroidota</taxon>
        <taxon>Cytophagia</taxon>
        <taxon>Cytophagales</taxon>
        <taxon>Cytophagaceae</taxon>
        <taxon>Spirosoma</taxon>
    </lineage>
</organism>
<protein>
    <submittedName>
        <fullName evidence="1">Uncharacterized protein</fullName>
    </submittedName>
</protein>
<dbReference type="Proteomes" id="UP000653797">
    <property type="component" value="Unassembled WGS sequence"/>
</dbReference>
<dbReference type="RefSeq" id="WP_191042735.1">
    <property type="nucleotide sequence ID" value="NZ_JACXAA010000017.1"/>
</dbReference>
<evidence type="ECO:0000313" key="1">
    <source>
        <dbReference type="EMBL" id="MBD2757116.1"/>
    </source>
</evidence>
<dbReference type="EMBL" id="JACXAA010000017">
    <property type="protein sequence ID" value="MBD2757116.1"/>
    <property type="molecule type" value="Genomic_DNA"/>
</dbReference>